<name>A0AAU7UQK9_9MICO</name>
<evidence type="ECO:0000313" key="1">
    <source>
        <dbReference type="EMBL" id="XBV90402.1"/>
    </source>
</evidence>
<protein>
    <submittedName>
        <fullName evidence="1">Uncharacterized protein</fullName>
    </submittedName>
</protein>
<sequence>MKNEIEIRFFPDWGRKEPLWSHDTWDIAVRTSDLPISMELAHDLHSYMDFWGDHFDPFDDWDSESSRAHFAAEGSRLIHELKEQLSGYAVIVDERDEDFQL</sequence>
<organism evidence="1">
    <name type="scientific">Brevibacterium koreense</name>
    <dbReference type="NCBI Taxonomy" id="3140787"/>
    <lineage>
        <taxon>Bacteria</taxon>
        <taxon>Bacillati</taxon>
        <taxon>Actinomycetota</taxon>
        <taxon>Actinomycetes</taxon>
        <taxon>Micrococcales</taxon>
        <taxon>Brevibacteriaceae</taxon>
        <taxon>Brevibacterium</taxon>
    </lineage>
</organism>
<accession>A0AAU7UQK9</accession>
<dbReference type="AlphaFoldDB" id="A0AAU7UQK9"/>
<dbReference type="EMBL" id="CP158281">
    <property type="protein sequence ID" value="XBV90402.1"/>
    <property type="molecule type" value="Genomic_DNA"/>
</dbReference>
<dbReference type="RefSeq" id="WP_141322671.1">
    <property type="nucleotide sequence ID" value="NZ_CP158281.1"/>
</dbReference>
<dbReference type="KEGG" id="bkr:AAFP32_06685"/>
<proteinExistence type="predicted"/>
<reference evidence="1" key="1">
    <citation type="submission" date="2024-06" db="EMBL/GenBank/DDBJ databases">
        <title>Brevibacterium koreense sp. nov., isolated from jogae-jeotgal, a Korean fermented seafood.</title>
        <authorList>
            <person name="Whon T.W."/>
            <person name="Nam S."/>
            <person name="Kim Y."/>
        </authorList>
    </citation>
    <scope>NUCLEOTIDE SEQUENCE</scope>
    <source>
        <strain evidence="1">CBA3109</strain>
    </source>
</reference>
<gene>
    <name evidence="1" type="ORF">AAFP32_06685</name>
</gene>